<evidence type="ECO:0000256" key="1">
    <source>
        <dbReference type="SAM" id="Phobius"/>
    </source>
</evidence>
<keyword evidence="1" id="KW-0812">Transmembrane</keyword>
<feature type="transmembrane region" description="Helical" evidence="1">
    <location>
        <begin position="73"/>
        <end position="97"/>
    </location>
</feature>
<comment type="caution">
    <text evidence="2">The sequence shown here is derived from an EMBL/GenBank/DDBJ whole genome shotgun (WGS) entry which is preliminary data.</text>
</comment>
<protein>
    <recommendedName>
        <fullName evidence="4">Lipopolysaccharide assembly protein A domain-containing protein</fullName>
    </recommendedName>
</protein>
<sequence>MNDMSKTTESPVWEMIEAEKKRDRFIKLVSRIAWSVTLFVLLIFLVFTIRDYIHMQKLFNQGVTSQASVIETVVPFLIILGSLSLVIGILATVGTFLRLRTTSMLEIQQRLANLENMVISEKE</sequence>
<proteinExistence type="predicted"/>
<evidence type="ECO:0000313" key="2">
    <source>
        <dbReference type="EMBL" id="OEJ99705.1"/>
    </source>
</evidence>
<dbReference type="STRING" id="1563681.BFP71_09045"/>
<dbReference type="AlphaFoldDB" id="A0A1E5SKQ5"/>
<gene>
    <name evidence="2" type="ORF">BFP71_09045</name>
</gene>
<keyword evidence="1" id="KW-1133">Transmembrane helix</keyword>
<name>A0A1E5SKQ5_9BACT</name>
<reference evidence="2 3" key="1">
    <citation type="submission" date="2016-08" db="EMBL/GenBank/DDBJ databases">
        <title>Draft genome of Fabibacter sp. strain SK-8.</title>
        <authorList>
            <person name="Wong S.-K."/>
            <person name="Hamasaki K."/>
            <person name="Yoshizawa S."/>
        </authorList>
    </citation>
    <scope>NUCLEOTIDE SEQUENCE [LARGE SCALE GENOMIC DNA]</scope>
    <source>
        <strain evidence="2 3">SK-8</strain>
    </source>
</reference>
<dbReference type="Proteomes" id="UP000095552">
    <property type="component" value="Unassembled WGS sequence"/>
</dbReference>
<dbReference type="EMBL" id="MDGQ01000005">
    <property type="protein sequence ID" value="OEJ99705.1"/>
    <property type="molecule type" value="Genomic_DNA"/>
</dbReference>
<organism evidence="2 3">
    <name type="scientific">Roseivirga misakiensis</name>
    <dbReference type="NCBI Taxonomy" id="1563681"/>
    <lineage>
        <taxon>Bacteria</taxon>
        <taxon>Pseudomonadati</taxon>
        <taxon>Bacteroidota</taxon>
        <taxon>Cytophagia</taxon>
        <taxon>Cytophagales</taxon>
        <taxon>Roseivirgaceae</taxon>
        <taxon>Roseivirga</taxon>
    </lineage>
</organism>
<keyword evidence="1" id="KW-0472">Membrane</keyword>
<evidence type="ECO:0008006" key="4">
    <source>
        <dbReference type="Google" id="ProtNLM"/>
    </source>
</evidence>
<accession>A0A1E5SKQ5</accession>
<feature type="transmembrane region" description="Helical" evidence="1">
    <location>
        <begin position="32"/>
        <end position="53"/>
    </location>
</feature>
<keyword evidence="3" id="KW-1185">Reference proteome</keyword>
<evidence type="ECO:0000313" key="3">
    <source>
        <dbReference type="Proteomes" id="UP000095552"/>
    </source>
</evidence>